<dbReference type="GO" id="GO:0003824">
    <property type="term" value="F:catalytic activity"/>
    <property type="evidence" value="ECO:0007669"/>
    <property type="project" value="InterPro"/>
</dbReference>
<sequence length="337" mass="38389">MASVHYIIYLNRCKCPNAYTRLIFRKSEVNLLTNPFGDQYYNSIGSYLKKIFGCKIIKLSLDAGFTCPNRDGTKGTGGCIFCSAEGSGDFASNIPDQIALLSKKWPTGKYIAYFQSHTNTYAPVQVLREKFYQALEYPDVIGLAIATRPDCLSEEVLELLSELNEKTFLWVELGLQTIHENTAKLINRCYSLSVFDQAVSDLKKRDIKTVVHLILGLPGETQQDMHQSVNYVCEKDIFGIKLHLMNILKGTKLAEYYPDRIHIPKKEEYISLVVDVLERIPQRITIHRVTADAPRHLLLAPHWGYEKRSVLNGIYKEFKLRGSYQGIYCHSPNLPSL</sequence>
<evidence type="ECO:0000256" key="6">
    <source>
        <dbReference type="ARBA" id="ARBA00023014"/>
    </source>
</evidence>
<evidence type="ECO:0000256" key="5">
    <source>
        <dbReference type="ARBA" id="ARBA00023004"/>
    </source>
</evidence>
<dbReference type="InterPro" id="IPR006638">
    <property type="entry name" value="Elp3/MiaA/NifB-like_rSAM"/>
</dbReference>
<dbReference type="InterPro" id="IPR005911">
    <property type="entry name" value="YhcC-like"/>
</dbReference>
<evidence type="ECO:0000313" key="9">
    <source>
        <dbReference type="Proteomes" id="UP000675664"/>
    </source>
</evidence>
<dbReference type="SMART" id="SM00729">
    <property type="entry name" value="Elp3"/>
    <property type="match status" value="1"/>
</dbReference>
<feature type="domain" description="Radical SAM core" evidence="7">
    <location>
        <begin position="51"/>
        <end position="283"/>
    </location>
</feature>
<keyword evidence="9" id="KW-1185">Reference proteome</keyword>
<dbReference type="GO" id="GO:0046872">
    <property type="term" value="F:metal ion binding"/>
    <property type="evidence" value="ECO:0007669"/>
    <property type="project" value="UniProtKB-KW"/>
</dbReference>
<comment type="cofactor">
    <cofactor evidence="1">
        <name>[4Fe-4S] cluster</name>
        <dbReference type="ChEBI" id="CHEBI:49883"/>
    </cofactor>
</comment>
<dbReference type="InterPro" id="IPR039661">
    <property type="entry name" value="ELP3"/>
</dbReference>
<dbReference type="SFLD" id="SFLDG01086">
    <property type="entry name" value="elongater_protein-like"/>
    <property type="match status" value="1"/>
</dbReference>
<accession>A0A8J7W6Z7</accession>
<reference evidence="8" key="2">
    <citation type="submission" date="2021-04" db="EMBL/GenBank/DDBJ databases">
        <authorList>
            <person name="Liu J."/>
        </authorList>
    </citation>
    <scope>NUCLEOTIDE SEQUENCE</scope>
    <source>
        <strain evidence="8">BAD-6</strain>
    </source>
</reference>
<evidence type="ECO:0000256" key="4">
    <source>
        <dbReference type="ARBA" id="ARBA00022723"/>
    </source>
</evidence>
<reference evidence="8" key="1">
    <citation type="submission" date="2021-04" db="EMBL/GenBank/DDBJ databases">
        <title>Sinoanaerobacter chloroacetimidivorans sp. nov., an obligate anaerobic bacterium isolated from anaerobic sludge.</title>
        <authorList>
            <person name="Bao Y."/>
        </authorList>
    </citation>
    <scope>NUCLEOTIDE SEQUENCE</scope>
    <source>
        <strain evidence="8">BAD-6</strain>
    </source>
</reference>
<dbReference type="GO" id="GO:0051539">
    <property type="term" value="F:4 iron, 4 sulfur cluster binding"/>
    <property type="evidence" value="ECO:0007669"/>
    <property type="project" value="UniProtKB-KW"/>
</dbReference>
<name>A0A8J7W6Z7_9FIRM</name>
<evidence type="ECO:0000313" key="8">
    <source>
        <dbReference type="EMBL" id="MBR0600228.1"/>
    </source>
</evidence>
<keyword evidence="6" id="KW-0411">Iron-sulfur</keyword>
<protein>
    <submittedName>
        <fullName evidence="8">TIGR01212 family radical SAM protein</fullName>
    </submittedName>
</protein>
<dbReference type="Pfam" id="PF04055">
    <property type="entry name" value="Radical_SAM"/>
    <property type="match status" value="1"/>
</dbReference>
<evidence type="ECO:0000256" key="3">
    <source>
        <dbReference type="ARBA" id="ARBA00022691"/>
    </source>
</evidence>
<dbReference type="InterPro" id="IPR058240">
    <property type="entry name" value="rSAM_sf"/>
</dbReference>
<dbReference type="SUPFAM" id="SSF102114">
    <property type="entry name" value="Radical SAM enzymes"/>
    <property type="match status" value="1"/>
</dbReference>
<dbReference type="NCBIfam" id="TIGR01212">
    <property type="entry name" value="TIGR01212 family radical SAM protein"/>
    <property type="match status" value="1"/>
</dbReference>
<dbReference type="Pfam" id="PF16199">
    <property type="entry name" value="Radical_SAM_C"/>
    <property type="match status" value="1"/>
</dbReference>
<gene>
    <name evidence="8" type="ORF">KCX82_20285</name>
</gene>
<keyword evidence="2" id="KW-0004">4Fe-4S</keyword>
<proteinExistence type="predicted"/>
<dbReference type="SFLD" id="SFLDS00029">
    <property type="entry name" value="Radical_SAM"/>
    <property type="match status" value="1"/>
</dbReference>
<dbReference type="EMBL" id="JAGSND010000023">
    <property type="protein sequence ID" value="MBR0600228.1"/>
    <property type="molecule type" value="Genomic_DNA"/>
</dbReference>
<dbReference type="AlphaFoldDB" id="A0A8J7W6Z7"/>
<dbReference type="PANTHER" id="PTHR11135:SF1">
    <property type="entry name" value="PROTEIN YHCC"/>
    <property type="match status" value="1"/>
</dbReference>
<dbReference type="Proteomes" id="UP000675664">
    <property type="component" value="Unassembled WGS sequence"/>
</dbReference>
<organism evidence="8 9">
    <name type="scientific">Sinanaerobacter chloroacetimidivorans</name>
    <dbReference type="NCBI Taxonomy" id="2818044"/>
    <lineage>
        <taxon>Bacteria</taxon>
        <taxon>Bacillati</taxon>
        <taxon>Bacillota</taxon>
        <taxon>Clostridia</taxon>
        <taxon>Peptostreptococcales</taxon>
        <taxon>Anaerovoracaceae</taxon>
        <taxon>Sinanaerobacter</taxon>
    </lineage>
</organism>
<comment type="caution">
    <text evidence="8">The sequence shown here is derived from an EMBL/GenBank/DDBJ whole genome shotgun (WGS) entry which is preliminary data.</text>
</comment>
<dbReference type="PANTHER" id="PTHR11135">
    <property type="entry name" value="HISTONE ACETYLTRANSFERASE-RELATED"/>
    <property type="match status" value="1"/>
</dbReference>
<evidence type="ECO:0000256" key="1">
    <source>
        <dbReference type="ARBA" id="ARBA00001966"/>
    </source>
</evidence>
<evidence type="ECO:0000259" key="7">
    <source>
        <dbReference type="PROSITE" id="PS51918"/>
    </source>
</evidence>
<dbReference type="InterPro" id="IPR023404">
    <property type="entry name" value="rSAM_horseshoe"/>
</dbReference>
<dbReference type="Gene3D" id="3.80.30.20">
    <property type="entry name" value="tm_1862 like domain"/>
    <property type="match status" value="1"/>
</dbReference>
<dbReference type="SFLD" id="SFLDG01091">
    <property type="entry name" value="uncharacterized_CHP01210-like"/>
    <property type="match status" value="1"/>
</dbReference>
<keyword evidence="5" id="KW-0408">Iron</keyword>
<dbReference type="PROSITE" id="PS51918">
    <property type="entry name" value="RADICAL_SAM"/>
    <property type="match status" value="1"/>
</dbReference>
<keyword evidence="4" id="KW-0479">Metal-binding</keyword>
<keyword evidence="3" id="KW-0949">S-adenosyl-L-methionine</keyword>
<evidence type="ECO:0000256" key="2">
    <source>
        <dbReference type="ARBA" id="ARBA00022485"/>
    </source>
</evidence>
<dbReference type="InterPro" id="IPR007197">
    <property type="entry name" value="rSAM"/>
</dbReference>
<dbReference type="InterPro" id="IPR032432">
    <property type="entry name" value="Radical_SAM_C"/>
</dbReference>